<dbReference type="Proteomes" id="UP000324065">
    <property type="component" value="Unassembled WGS sequence"/>
</dbReference>
<comment type="caution">
    <text evidence="1">The sequence shown here is derived from an EMBL/GenBank/DDBJ whole genome shotgun (WGS) entry which is preliminary data.</text>
</comment>
<keyword evidence="2" id="KW-1185">Reference proteome</keyword>
<dbReference type="RefSeq" id="WP_150064228.1">
    <property type="nucleotide sequence ID" value="NZ_JACHII010000031.1"/>
</dbReference>
<evidence type="ECO:0008006" key="3">
    <source>
        <dbReference type="Google" id="ProtNLM"/>
    </source>
</evidence>
<evidence type="ECO:0000313" key="1">
    <source>
        <dbReference type="EMBL" id="KAA5603023.1"/>
    </source>
</evidence>
<evidence type="ECO:0000313" key="2">
    <source>
        <dbReference type="Proteomes" id="UP000324065"/>
    </source>
</evidence>
<dbReference type="InterPro" id="IPR004174">
    <property type="entry name" value="GpW"/>
</dbReference>
<dbReference type="AlphaFoldDB" id="A0A5M6I4B6"/>
<reference evidence="1 2" key="1">
    <citation type="submission" date="2019-09" db="EMBL/GenBank/DDBJ databases">
        <title>Genome sequence of Roseospira marina, one of the more divergent members of the non-sulfur purple photosynthetic bacterial family, the Rhodospirillaceae.</title>
        <authorList>
            <person name="Meyer T."/>
            <person name="Kyndt J."/>
        </authorList>
    </citation>
    <scope>NUCLEOTIDE SEQUENCE [LARGE SCALE GENOMIC DNA]</scope>
    <source>
        <strain evidence="1 2">DSM 15113</strain>
    </source>
</reference>
<dbReference type="Pfam" id="PF02831">
    <property type="entry name" value="gpW"/>
    <property type="match status" value="1"/>
</dbReference>
<dbReference type="InterPro" id="IPR036626">
    <property type="entry name" value="GpW_sf"/>
</dbReference>
<dbReference type="OrthoDB" id="7364723at2"/>
<gene>
    <name evidence="1" type="ORF">F1188_20035</name>
</gene>
<dbReference type="EMBL" id="VWPJ01000040">
    <property type="protein sequence ID" value="KAA5603023.1"/>
    <property type="molecule type" value="Genomic_DNA"/>
</dbReference>
<protein>
    <recommendedName>
        <fullName evidence="3">Phage tail protein</fullName>
    </recommendedName>
</protein>
<accession>A0A5M6I4B6</accession>
<sequence length="71" mass="7433">MTETATLRARLRALETAKYALLAGEAVASVSHDGKSVSYSRGDLAAINAGIAEIKAQLGMGRRRAVGVRFG</sequence>
<organism evidence="1 2">
    <name type="scientific">Roseospira marina</name>
    <dbReference type="NCBI Taxonomy" id="140057"/>
    <lineage>
        <taxon>Bacteria</taxon>
        <taxon>Pseudomonadati</taxon>
        <taxon>Pseudomonadota</taxon>
        <taxon>Alphaproteobacteria</taxon>
        <taxon>Rhodospirillales</taxon>
        <taxon>Rhodospirillaceae</taxon>
        <taxon>Roseospira</taxon>
    </lineage>
</organism>
<dbReference type="Gene3D" id="3.30.1580.10">
    <property type="entry name" value="Head-to-tail joining protein W"/>
    <property type="match status" value="1"/>
</dbReference>
<dbReference type="SUPFAM" id="SSF64210">
    <property type="entry name" value="Head-to-tail joining protein W, gpW"/>
    <property type="match status" value="1"/>
</dbReference>
<dbReference type="GO" id="GO:0019058">
    <property type="term" value="P:viral life cycle"/>
    <property type="evidence" value="ECO:0007669"/>
    <property type="project" value="InterPro"/>
</dbReference>
<proteinExistence type="predicted"/>
<name>A0A5M6I4B6_9PROT</name>